<comment type="caution">
    <text evidence="2">The sequence shown here is derived from an EMBL/GenBank/DDBJ whole genome shotgun (WGS) entry which is preliminary data.</text>
</comment>
<organism evidence="2 3">
    <name type="scientific">Paraburkholderia caledonica</name>
    <dbReference type="NCBI Taxonomy" id="134536"/>
    <lineage>
        <taxon>Bacteria</taxon>
        <taxon>Pseudomonadati</taxon>
        <taxon>Pseudomonadota</taxon>
        <taxon>Betaproteobacteria</taxon>
        <taxon>Burkholderiales</taxon>
        <taxon>Burkholderiaceae</taxon>
        <taxon>Paraburkholderia</taxon>
    </lineage>
</organism>
<sequence length="89" mass="10023">MTDDDLMRLARKHEGTDPSDDIPQVFALTPLELSALAKDIRHAAIEEAACMLEAESDEAHEWGYERFARYTKEAAMKVRVLSQTNGEQS</sequence>
<feature type="compositionally biased region" description="Basic and acidic residues" evidence="1">
    <location>
        <begin position="1"/>
        <end position="16"/>
    </location>
</feature>
<proteinExistence type="predicted"/>
<protein>
    <submittedName>
        <fullName evidence="2">Uncharacterized protein</fullName>
    </submittedName>
</protein>
<evidence type="ECO:0000256" key="1">
    <source>
        <dbReference type="SAM" id="MobiDB-lite"/>
    </source>
</evidence>
<gene>
    <name evidence="2" type="ORF">J2793_001296</name>
</gene>
<dbReference type="Proteomes" id="UP001229486">
    <property type="component" value="Unassembled WGS sequence"/>
</dbReference>
<evidence type="ECO:0000313" key="3">
    <source>
        <dbReference type="Proteomes" id="UP001229486"/>
    </source>
</evidence>
<reference evidence="2" key="1">
    <citation type="submission" date="2023-07" db="EMBL/GenBank/DDBJ databases">
        <title>Sorghum-associated microbial communities from plants grown in Nebraska, USA.</title>
        <authorList>
            <person name="Schachtman D."/>
        </authorList>
    </citation>
    <scope>NUCLEOTIDE SEQUENCE</scope>
    <source>
        <strain evidence="2">DS1061</strain>
    </source>
</reference>
<evidence type="ECO:0000313" key="2">
    <source>
        <dbReference type="EMBL" id="MDP9645863.1"/>
    </source>
</evidence>
<feature type="region of interest" description="Disordered" evidence="1">
    <location>
        <begin position="1"/>
        <end position="22"/>
    </location>
</feature>
<dbReference type="RefSeq" id="WP_392392931.1">
    <property type="nucleotide sequence ID" value="NZ_JAURTK010000002.1"/>
</dbReference>
<name>A0AB73I768_9BURK</name>
<dbReference type="EMBL" id="JAURTK010000002">
    <property type="protein sequence ID" value="MDP9645863.1"/>
    <property type="molecule type" value="Genomic_DNA"/>
</dbReference>
<accession>A0AB73I768</accession>
<dbReference type="AlphaFoldDB" id="A0AB73I768"/>